<evidence type="ECO:0000256" key="11">
    <source>
        <dbReference type="ARBA" id="ARBA00039108"/>
    </source>
</evidence>
<accession>A0A645GYK3</accession>
<dbReference type="PANTHER" id="PTHR43783">
    <property type="entry name" value="UDP-N-ACETYLGLUCOSAMINE 1-CARBOXYVINYLTRANSFERASE"/>
    <property type="match status" value="1"/>
</dbReference>
<reference evidence="17" key="1">
    <citation type="submission" date="2019-08" db="EMBL/GenBank/DDBJ databases">
        <authorList>
            <person name="Kucharzyk K."/>
            <person name="Murdoch R.W."/>
            <person name="Higgins S."/>
            <person name="Loffler F."/>
        </authorList>
    </citation>
    <scope>NUCLEOTIDE SEQUENCE</scope>
</reference>
<keyword evidence="4" id="KW-0132">Cell division</keyword>
<evidence type="ECO:0000256" key="3">
    <source>
        <dbReference type="ARBA" id="ARBA00022490"/>
    </source>
</evidence>
<dbReference type="InterPro" id="IPR050068">
    <property type="entry name" value="MurA_subfamily"/>
</dbReference>
<keyword evidence="3" id="KW-0963">Cytoplasm</keyword>
<evidence type="ECO:0000256" key="13">
    <source>
        <dbReference type="ARBA" id="ARBA00042443"/>
    </source>
</evidence>
<dbReference type="GO" id="GO:0008360">
    <property type="term" value="P:regulation of cell shape"/>
    <property type="evidence" value="ECO:0007669"/>
    <property type="project" value="UniProtKB-KW"/>
</dbReference>
<proteinExistence type="inferred from homology"/>
<evidence type="ECO:0000256" key="12">
    <source>
        <dbReference type="ARBA" id="ARBA00039754"/>
    </source>
</evidence>
<keyword evidence="5 17" id="KW-0808">Transferase</keyword>
<dbReference type="EC" id="2.5.1.7" evidence="11"/>
<evidence type="ECO:0000256" key="1">
    <source>
        <dbReference type="ARBA" id="ARBA00004496"/>
    </source>
</evidence>
<evidence type="ECO:0000256" key="4">
    <source>
        <dbReference type="ARBA" id="ARBA00022618"/>
    </source>
</evidence>
<dbReference type="Gene3D" id="3.65.10.10">
    <property type="entry name" value="Enolpyruvate transferase domain"/>
    <property type="match status" value="1"/>
</dbReference>
<evidence type="ECO:0000256" key="5">
    <source>
        <dbReference type="ARBA" id="ARBA00022679"/>
    </source>
</evidence>
<dbReference type="GO" id="GO:0009252">
    <property type="term" value="P:peptidoglycan biosynthetic process"/>
    <property type="evidence" value="ECO:0007669"/>
    <property type="project" value="UniProtKB-KW"/>
</dbReference>
<evidence type="ECO:0000259" key="16">
    <source>
        <dbReference type="Pfam" id="PF00275"/>
    </source>
</evidence>
<name>A0A645GYK3_9ZZZZ</name>
<gene>
    <name evidence="17" type="primary">murA_26</name>
    <name evidence="17" type="ORF">SDC9_178954</name>
</gene>
<protein>
    <recommendedName>
        <fullName evidence="12">UDP-N-acetylglucosamine 1-carboxyvinyltransferase</fullName>
        <ecNumber evidence="11">2.5.1.7</ecNumber>
    </recommendedName>
    <alternativeName>
        <fullName evidence="13">Enoylpyruvate transferase</fullName>
    </alternativeName>
    <alternativeName>
        <fullName evidence="14">UDP-N-acetylglucosamine enolpyruvyl transferase</fullName>
    </alternativeName>
</protein>
<keyword evidence="8" id="KW-0131">Cell cycle</keyword>
<dbReference type="SUPFAM" id="SSF55205">
    <property type="entry name" value="EPT/RTPC-like"/>
    <property type="match status" value="1"/>
</dbReference>
<evidence type="ECO:0000313" key="17">
    <source>
        <dbReference type="EMBL" id="MPN31480.1"/>
    </source>
</evidence>
<evidence type="ECO:0000256" key="8">
    <source>
        <dbReference type="ARBA" id="ARBA00023306"/>
    </source>
</evidence>
<dbReference type="InterPro" id="IPR001986">
    <property type="entry name" value="Enolpyruvate_Tfrase_dom"/>
</dbReference>
<dbReference type="InterPro" id="IPR036968">
    <property type="entry name" value="Enolpyruvate_Tfrase_sf"/>
</dbReference>
<dbReference type="GO" id="GO:0051301">
    <property type="term" value="P:cell division"/>
    <property type="evidence" value="ECO:0007669"/>
    <property type="project" value="UniProtKB-KW"/>
</dbReference>
<dbReference type="InterPro" id="IPR013792">
    <property type="entry name" value="RNA3'P_cycl/enolpyr_Trfase_a/b"/>
</dbReference>
<dbReference type="EMBL" id="VSSQ01083018">
    <property type="protein sequence ID" value="MPN31480.1"/>
    <property type="molecule type" value="Genomic_DNA"/>
</dbReference>
<evidence type="ECO:0000256" key="14">
    <source>
        <dbReference type="ARBA" id="ARBA00042842"/>
    </source>
</evidence>
<keyword evidence="7" id="KW-0573">Peptidoglycan synthesis</keyword>
<dbReference type="GO" id="GO:0008760">
    <property type="term" value="F:UDP-N-acetylglucosamine 1-carboxyvinyltransferase activity"/>
    <property type="evidence" value="ECO:0007669"/>
    <property type="project" value="UniProtKB-EC"/>
</dbReference>
<evidence type="ECO:0000256" key="7">
    <source>
        <dbReference type="ARBA" id="ARBA00022984"/>
    </source>
</evidence>
<feature type="domain" description="Enolpyruvate transferase" evidence="16">
    <location>
        <begin position="1"/>
        <end position="66"/>
    </location>
</feature>
<dbReference type="Pfam" id="PF00275">
    <property type="entry name" value="EPSP_synthase"/>
    <property type="match status" value="1"/>
</dbReference>
<dbReference type="AlphaFoldDB" id="A0A645GYK3"/>
<dbReference type="GO" id="GO:0071555">
    <property type="term" value="P:cell wall organization"/>
    <property type="evidence" value="ECO:0007669"/>
    <property type="project" value="UniProtKB-KW"/>
</dbReference>
<evidence type="ECO:0000256" key="6">
    <source>
        <dbReference type="ARBA" id="ARBA00022960"/>
    </source>
</evidence>
<keyword evidence="6" id="KW-0133">Cell shape</keyword>
<evidence type="ECO:0000256" key="9">
    <source>
        <dbReference type="ARBA" id="ARBA00023316"/>
    </source>
</evidence>
<keyword evidence="9" id="KW-0961">Cell wall biogenesis/degradation</keyword>
<evidence type="ECO:0000256" key="10">
    <source>
        <dbReference type="ARBA" id="ARBA00038367"/>
    </source>
</evidence>
<evidence type="ECO:0000256" key="15">
    <source>
        <dbReference type="ARBA" id="ARBA00047527"/>
    </source>
</evidence>
<evidence type="ECO:0000256" key="2">
    <source>
        <dbReference type="ARBA" id="ARBA00004752"/>
    </source>
</evidence>
<comment type="catalytic activity">
    <reaction evidence="15">
        <text>phosphoenolpyruvate + UDP-N-acetyl-alpha-D-glucosamine = UDP-N-acetyl-3-O-(1-carboxyvinyl)-alpha-D-glucosamine + phosphate</text>
        <dbReference type="Rhea" id="RHEA:18681"/>
        <dbReference type="ChEBI" id="CHEBI:43474"/>
        <dbReference type="ChEBI" id="CHEBI:57705"/>
        <dbReference type="ChEBI" id="CHEBI:58702"/>
        <dbReference type="ChEBI" id="CHEBI:68483"/>
        <dbReference type="EC" id="2.5.1.7"/>
    </reaction>
</comment>
<dbReference type="PANTHER" id="PTHR43783:SF1">
    <property type="entry name" value="UDP-N-ACETYLGLUCOSAMINE 1-CARBOXYVINYLTRANSFERASE"/>
    <property type="match status" value="1"/>
</dbReference>
<comment type="similarity">
    <text evidence="10">Belongs to the EPSP synthase family. MurA subfamily.</text>
</comment>
<organism evidence="17">
    <name type="scientific">bioreactor metagenome</name>
    <dbReference type="NCBI Taxonomy" id="1076179"/>
    <lineage>
        <taxon>unclassified sequences</taxon>
        <taxon>metagenomes</taxon>
        <taxon>ecological metagenomes</taxon>
    </lineage>
</organism>
<comment type="pathway">
    <text evidence="2">Cell wall biogenesis; peptidoglycan biosynthesis.</text>
</comment>
<dbReference type="GO" id="GO:0005737">
    <property type="term" value="C:cytoplasm"/>
    <property type="evidence" value="ECO:0007669"/>
    <property type="project" value="UniProtKB-SubCell"/>
</dbReference>
<comment type="subcellular location">
    <subcellularLocation>
        <location evidence="1">Cytoplasm</location>
    </subcellularLocation>
</comment>
<comment type="caution">
    <text evidence="17">The sequence shown here is derived from an EMBL/GenBank/DDBJ whole genome shotgun (WGS) entry which is preliminary data.</text>
</comment>
<sequence>MGAQIKVDGQTALVQGVPGYKGAPVTAANLRAGACLIIAGLAAKGTTYVSGVEHIDRGYDRIVERLQVLGAQIRREHV</sequence>